<keyword evidence="2" id="KW-1185">Reference proteome</keyword>
<evidence type="ECO:0000313" key="2">
    <source>
        <dbReference type="Proteomes" id="UP000607311"/>
    </source>
</evidence>
<evidence type="ECO:0000313" key="1">
    <source>
        <dbReference type="EMBL" id="GIJ30862.1"/>
    </source>
</evidence>
<comment type="caution">
    <text evidence="1">The sequence shown here is derived from an EMBL/GenBank/DDBJ whole genome shotgun (WGS) entry which is preliminary data.</text>
</comment>
<proteinExistence type="predicted"/>
<reference evidence="1" key="1">
    <citation type="submission" date="2021-01" db="EMBL/GenBank/DDBJ databases">
        <title>Whole genome shotgun sequence of Verrucosispora sediminis NBRC 107745.</title>
        <authorList>
            <person name="Komaki H."/>
            <person name="Tamura T."/>
        </authorList>
    </citation>
    <scope>NUCLEOTIDE SEQUENCE</scope>
    <source>
        <strain evidence="1">NBRC 107745</strain>
    </source>
</reference>
<organism evidence="1 2">
    <name type="scientific">Micromonospora sediminimaris</name>
    <dbReference type="NCBI Taxonomy" id="547162"/>
    <lineage>
        <taxon>Bacteria</taxon>
        <taxon>Bacillati</taxon>
        <taxon>Actinomycetota</taxon>
        <taxon>Actinomycetes</taxon>
        <taxon>Micromonosporales</taxon>
        <taxon>Micromonosporaceae</taxon>
        <taxon>Micromonospora</taxon>
    </lineage>
</organism>
<accession>A0A9W5UL30</accession>
<sequence>MKPNLARISGKQDRLAEEILARAPRHIEQSFVNSLDPAAALALGRYGARLATLALRQNSVDLLRRSVLATSLARCLASDDDRDFMVALAVPWIVARQLGEDPAEVFAMVGDSLPDGPVARLVHTFGARTDISLEAFGWELVTTADGPDFRPAS</sequence>
<dbReference type="Proteomes" id="UP000607311">
    <property type="component" value="Unassembled WGS sequence"/>
</dbReference>
<protein>
    <submittedName>
        <fullName evidence="1">Uncharacterized protein</fullName>
    </submittedName>
</protein>
<dbReference type="AlphaFoldDB" id="A0A9W5UL30"/>
<dbReference type="EMBL" id="BOPD01000002">
    <property type="protein sequence ID" value="GIJ30862.1"/>
    <property type="molecule type" value="Genomic_DNA"/>
</dbReference>
<dbReference type="RefSeq" id="WP_093402076.1">
    <property type="nucleotide sequence ID" value="NZ_BOPD01000002.1"/>
</dbReference>
<dbReference type="OrthoDB" id="3383671at2"/>
<name>A0A9W5UL30_9ACTN</name>
<gene>
    <name evidence="1" type="ORF">Vse01_00100</name>
</gene>